<dbReference type="AlphaFoldDB" id="A0A2I0VSX9"/>
<protein>
    <submittedName>
        <fullName evidence="1">Uncharacterized protein</fullName>
    </submittedName>
</protein>
<gene>
    <name evidence="1" type="ORF">MA16_Dca006840</name>
</gene>
<dbReference type="EMBL" id="KZ503267">
    <property type="protein sequence ID" value="PKU66512.1"/>
    <property type="molecule type" value="Genomic_DNA"/>
</dbReference>
<reference evidence="1 2" key="2">
    <citation type="journal article" date="2017" name="Nature">
        <title>The Apostasia genome and the evolution of orchids.</title>
        <authorList>
            <person name="Zhang G.Q."/>
            <person name="Liu K.W."/>
            <person name="Li Z."/>
            <person name="Lohaus R."/>
            <person name="Hsiao Y.Y."/>
            <person name="Niu S.C."/>
            <person name="Wang J.Y."/>
            <person name="Lin Y.C."/>
            <person name="Xu Q."/>
            <person name="Chen L.J."/>
            <person name="Yoshida K."/>
            <person name="Fujiwara S."/>
            <person name="Wang Z.W."/>
            <person name="Zhang Y.Q."/>
            <person name="Mitsuda N."/>
            <person name="Wang M."/>
            <person name="Liu G.H."/>
            <person name="Pecoraro L."/>
            <person name="Huang H.X."/>
            <person name="Xiao X.J."/>
            <person name="Lin M."/>
            <person name="Wu X.Y."/>
            <person name="Wu W.L."/>
            <person name="Chen Y.Y."/>
            <person name="Chang S.B."/>
            <person name="Sakamoto S."/>
            <person name="Ohme-Takagi M."/>
            <person name="Yagi M."/>
            <person name="Zeng S.J."/>
            <person name="Shen C.Y."/>
            <person name="Yeh C.M."/>
            <person name="Luo Y.B."/>
            <person name="Tsai W.C."/>
            <person name="Van de Peer Y."/>
            <person name="Liu Z.J."/>
        </authorList>
    </citation>
    <scope>NUCLEOTIDE SEQUENCE [LARGE SCALE GENOMIC DNA]</scope>
    <source>
        <tissue evidence="1">The whole plant</tissue>
    </source>
</reference>
<accession>A0A2I0VSX9</accession>
<keyword evidence="2" id="KW-1185">Reference proteome</keyword>
<proteinExistence type="predicted"/>
<sequence length="218" mass="24331">MGLTKSLGLVDCVIYSSQKCYPRRLCHEALRSPLFAKTNVGIAPARRLILFKSSSSPVCWYVFVRTRELVALDTQATKQPLSAWHTLPVEATALMTMIPLETLSSIGSLWFFDRIIFVNLALSPLNFIEVPFASLGVSFTPPAMQNSTDLKSLFKTRDLRSLLQELSPPIATRKTANSFTILWLPLQSRNINQILLHGNSTLPLTLTEFSSGASIWNF</sequence>
<evidence type="ECO:0000313" key="2">
    <source>
        <dbReference type="Proteomes" id="UP000233837"/>
    </source>
</evidence>
<reference evidence="1 2" key="1">
    <citation type="journal article" date="2016" name="Sci. Rep.">
        <title>The Dendrobium catenatum Lindl. genome sequence provides insights into polysaccharide synthase, floral development and adaptive evolution.</title>
        <authorList>
            <person name="Zhang G.Q."/>
            <person name="Xu Q."/>
            <person name="Bian C."/>
            <person name="Tsai W.C."/>
            <person name="Yeh C.M."/>
            <person name="Liu K.W."/>
            <person name="Yoshida K."/>
            <person name="Zhang L.S."/>
            <person name="Chang S.B."/>
            <person name="Chen F."/>
            <person name="Shi Y."/>
            <person name="Su Y.Y."/>
            <person name="Zhang Y.Q."/>
            <person name="Chen L.J."/>
            <person name="Yin Y."/>
            <person name="Lin M."/>
            <person name="Huang H."/>
            <person name="Deng H."/>
            <person name="Wang Z.W."/>
            <person name="Zhu S.L."/>
            <person name="Zhao X."/>
            <person name="Deng C."/>
            <person name="Niu S.C."/>
            <person name="Huang J."/>
            <person name="Wang M."/>
            <person name="Liu G.H."/>
            <person name="Yang H.J."/>
            <person name="Xiao X.J."/>
            <person name="Hsiao Y.Y."/>
            <person name="Wu W.L."/>
            <person name="Chen Y.Y."/>
            <person name="Mitsuda N."/>
            <person name="Ohme-Takagi M."/>
            <person name="Luo Y.B."/>
            <person name="Van de Peer Y."/>
            <person name="Liu Z.J."/>
        </authorList>
    </citation>
    <scope>NUCLEOTIDE SEQUENCE [LARGE SCALE GENOMIC DNA]</scope>
    <source>
        <tissue evidence="1">The whole plant</tissue>
    </source>
</reference>
<name>A0A2I0VSX9_9ASPA</name>
<dbReference type="Proteomes" id="UP000233837">
    <property type="component" value="Unassembled WGS sequence"/>
</dbReference>
<organism evidence="1 2">
    <name type="scientific">Dendrobium catenatum</name>
    <dbReference type="NCBI Taxonomy" id="906689"/>
    <lineage>
        <taxon>Eukaryota</taxon>
        <taxon>Viridiplantae</taxon>
        <taxon>Streptophyta</taxon>
        <taxon>Embryophyta</taxon>
        <taxon>Tracheophyta</taxon>
        <taxon>Spermatophyta</taxon>
        <taxon>Magnoliopsida</taxon>
        <taxon>Liliopsida</taxon>
        <taxon>Asparagales</taxon>
        <taxon>Orchidaceae</taxon>
        <taxon>Epidendroideae</taxon>
        <taxon>Malaxideae</taxon>
        <taxon>Dendrobiinae</taxon>
        <taxon>Dendrobium</taxon>
    </lineage>
</organism>
<evidence type="ECO:0000313" key="1">
    <source>
        <dbReference type="EMBL" id="PKU66512.1"/>
    </source>
</evidence>